<organism evidence="8">
    <name type="scientific">Desulfomonile tiedjei</name>
    <dbReference type="NCBI Taxonomy" id="2358"/>
    <lineage>
        <taxon>Bacteria</taxon>
        <taxon>Pseudomonadati</taxon>
        <taxon>Thermodesulfobacteriota</taxon>
        <taxon>Desulfomonilia</taxon>
        <taxon>Desulfomonilales</taxon>
        <taxon>Desulfomonilaceae</taxon>
        <taxon>Desulfomonile</taxon>
    </lineage>
</organism>
<dbReference type="PANTHER" id="PTHR46986">
    <property type="entry name" value="ENDORIBONUCLEASE YBEY, CHLOROPLASTIC"/>
    <property type="match status" value="1"/>
</dbReference>
<dbReference type="SUPFAM" id="SSF55486">
    <property type="entry name" value="Metalloproteases ('zincins'), catalytic domain"/>
    <property type="match status" value="1"/>
</dbReference>
<comment type="function">
    <text evidence="7">Single strand-specific metallo-endoribonuclease involved in late-stage 70S ribosome quality control and in maturation of the 3' terminus of the 16S rRNA.</text>
</comment>
<reference evidence="8" key="1">
    <citation type="journal article" date="2020" name="mSystems">
        <title>Genome- and Community-Level Interaction Insights into Carbon Utilization and Element Cycling Functions of Hydrothermarchaeota in Hydrothermal Sediment.</title>
        <authorList>
            <person name="Zhou Z."/>
            <person name="Liu Y."/>
            <person name="Xu W."/>
            <person name="Pan J."/>
            <person name="Luo Z.H."/>
            <person name="Li M."/>
        </authorList>
    </citation>
    <scope>NUCLEOTIDE SEQUENCE [LARGE SCALE GENOMIC DNA]</scope>
    <source>
        <strain evidence="8">SpSt-769</strain>
    </source>
</reference>
<gene>
    <name evidence="7 8" type="primary">ybeY</name>
    <name evidence="8" type="ORF">ENV54_12625</name>
</gene>
<evidence type="ECO:0000256" key="3">
    <source>
        <dbReference type="ARBA" id="ARBA00022723"/>
    </source>
</evidence>
<keyword evidence="5 7" id="KW-0378">Hydrolase</keyword>
<feature type="binding site" evidence="7">
    <location>
        <position position="118"/>
    </location>
    <ligand>
        <name>Zn(2+)</name>
        <dbReference type="ChEBI" id="CHEBI:29105"/>
        <note>catalytic</note>
    </ligand>
</feature>
<name>A0A7C4EVE7_9BACT</name>
<keyword evidence="2 7" id="KW-0540">Nuclease</keyword>
<feature type="binding site" evidence="7">
    <location>
        <position position="124"/>
    </location>
    <ligand>
        <name>Zn(2+)</name>
        <dbReference type="ChEBI" id="CHEBI:29105"/>
        <note>catalytic</note>
    </ligand>
</feature>
<dbReference type="GO" id="GO:0004521">
    <property type="term" value="F:RNA endonuclease activity"/>
    <property type="evidence" value="ECO:0007669"/>
    <property type="project" value="UniProtKB-UniRule"/>
</dbReference>
<dbReference type="Gene3D" id="3.40.390.30">
    <property type="entry name" value="Metalloproteases ('zincins'), catalytic domain"/>
    <property type="match status" value="1"/>
</dbReference>
<evidence type="ECO:0000256" key="7">
    <source>
        <dbReference type="HAMAP-Rule" id="MF_00009"/>
    </source>
</evidence>
<feature type="binding site" evidence="7">
    <location>
        <position position="114"/>
    </location>
    <ligand>
        <name>Zn(2+)</name>
        <dbReference type="ChEBI" id="CHEBI:29105"/>
        <note>catalytic</note>
    </ligand>
</feature>
<evidence type="ECO:0000313" key="8">
    <source>
        <dbReference type="EMBL" id="HGH62130.1"/>
    </source>
</evidence>
<dbReference type="GO" id="GO:0004222">
    <property type="term" value="F:metalloendopeptidase activity"/>
    <property type="evidence" value="ECO:0007669"/>
    <property type="project" value="InterPro"/>
</dbReference>
<protein>
    <recommendedName>
        <fullName evidence="7">Endoribonuclease YbeY</fullName>
        <ecNumber evidence="7">3.1.-.-</ecNumber>
    </recommendedName>
</protein>
<dbReference type="InterPro" id="IPR002036">
    <property type="entry name" value="YbeY"/>
</dbReference>
<keyword evidence="7" id="KW-0690">Ribosome biogenesis</keyword>
<keyword evidence="7" id="KW-0698">rRNA processing</keyword>
<dbReference type="Pfam" id="PF02130">
    <property type="entry name" value="YbeY"/>
    <property type="match status" value="1"/>
</dbReference>
<dbReference type="EMBL" id="DTGT01000410">
    <property type="protein sequence ID" value="HGH62130.1"/>
    <property type="molecule type" value="Genomic_DNA"/>
</dbReference>
<comment type="cofactor">
    <cofactor evidence="7">
        <name>Zn(2+)</name>
        <dbReference type="ChEBI" id="CHEBI:29105"/>
    </cofactor>
    <text evidence="7">Binds 1 zinc ion.</text>
</comment>
<comment type="subcellular location">
    <subcellularLocation>
        <location evidence="7">Cytoplasm</location>
    </subcellularLocation>
</comment>
<keyword evidence="6 7" id="KW-0862">Zinc</keyword>
<evidence type="ECO:0000256" key="2">
    <source>
        <dbReference type="ARBA" id="ARBA00022722"/>
    </source>
</evidence>
<evidence type="ECO:0000256" key="4">
    <source>
        <dbReference type="ARBA" id="ARBA00022759"/>
    </source>
</evidence>
<evidence type="ECO:0000256" key="6">
    <source>
        <dbReference type="ARBA" id="ARBA00022833"/>
    </source>
</evidence>
<dbReference type="EC" id="3.1.-.-" evidence="7"/>
<dbReference type="AlphaFoldDB" id="A0A7C4EVE7"/>
<evidence type="ECO:0000256" key="5">
    <source>
        <dbReference type="ARBA" id="ARBA00022801"/>
    </source>
</evidence>
<keyword evidence="7" id="KW-0963">Cytoplasm</keyword>
<dbReference type="InterPro" id="IPR023091">
    <property type="entry name" value="MetalPrtase_cat_dom_sf_prd"/>
</dbReference>
<sequence>MEILINNPQMLSEIDWEDLQNKAKRILEELGFSERSILSIALVDRDEMRRLNAKYRDKDCPTNVLSFSQKEGEAFTAADSNLLGDVVICIDVARQQAAELGYTLQEMATYLLIHGIVHLSGQHHDDPAHAHVMAQRVNELFDAVFPSQ</sequence>
<dbReference type="GO" id="GO:0005737">
    <property type="term" value="C:cytoplasm"/>
    <property type="evidence" value="ECO:0007669"/>
    <property type="project" value="UniProtKB-SubCell"/>
</dbReference>
<dbReference type="HAMAP" id="MF_00009">
    <property type="entry name" value="Endoribonucl_YbeY"/>
    <property type="match status" value="1"/>
</dbReference>
<dbReference type="GO" id="GO:0008270">
    <property type="term" value="F:zinc ion binding"/>
    <property type="evidence" value="ECO:0007669"/>
    <property type="project" value="UniProtKB-UniRule"/>
</dbReference>
<comment type="caution">
    <text evidence="8">The sequence shown here is derived from an EMBL/GenBank/DDBJ whole genome shotgun (WGS) entry which is preliminary data.</text>
</comment>
<keyword evidence="3 7" id="KW-0479">Metal-binding</keyword>
<dbReference type="PANTHER" id="PTHR46986:SF1">
    <property type="entry name" value="ENDORIBONUCLEASE YBEY, CHLOROPLASTIC"/>
    <property type="match status" value="1"/>
</dbReference>
<accession>A0A7C4EVE7</accession>
<proteinExistence type="inferred from homology"/>
<keyword evidence="4 7" id="KW-0255">Endonuclease</keyword>
<evidence type="ECO:0000256" key="1">
    <source>
        <dbReference type="ARBA" id="ARBA00010875"/>
    </source>
</evidence>
<dbReference type="NCBIfam" id="TIGR00043">
    <property type="entry name" value="rRNA maturation RNase YbeY"/>
    <property type="match status" value="1"/>
</dbReference>
<comment type="similarity">
    <text evidence="1 7">Belongs to the endoribonuclease YbeY family.</text>
</comment>
<dbReference type="GO" id="GO:0006364">
    <property type="term" value="P:rRNA processing"/>
    <property type="evidence" value="ECO:0007669"/>
    <property type="project" value="UniProtKB-UniRule"/>
</dbReference>